<dbReference type="EMBL" id="LAZR01000432">
    <property type="protein sequence ID" value="KKN69140.1"/>
    <property type="molecule type" value="Genomic_DNA"/>
</dbReference>
<protein>
    <submittedName>
        <fullName evidence="1">Uncharacterized protein</fullName>
    </submittedName>
</protein>
<gene>
    <name evidence="1" type="ORF">LCGC14_0444290</name>
</gene>
<accession>A0A0F9SJK7</accession>
<reference evidence="1" key="1">
    <citation type="journal article" date="2015" name="Nature">
        <title>Complex archaea that bridge the gap between prokaryotes and eukaryotes.</title>
        <authorList>
            <person name="Spang A."/>
            <person name="Saw J.H."/>
            <person name="Jorgensen S.L."/>
            <person name="Zaremba-Niedzwiedzka K."/>
            <person name="Martijn J."/>
            <person name="Lind A.E."/>
            <person name="van Eijk R."/>
            <person name="Schleper C."/>
            <person name="Guy L."/>
            <person name="Ettema T.J."/>
        </authorList>
    </citation>
    <scope>NUCLEOTIDE SEQUENCE</scope>
</reference>
<proteinExistence type="predicted"/>
<dbReference type="AlphaFoldDB" id="A0A0F9SJK7"/>
<evidence type="ECO:0000313" key="1">
    <source>
        <dbReference type="EMBL" id="KKN69140.1"/>
    </source>
</evidence>
<sequence length="1120" mass="129668">MGWIIASDALEATARLMGLPRAWGSTIQHRGTDEGVFKRRKAGGERHGILTAEAYGVLVNKGWPIQISITNYDGNNYTDFQRFAIYDFDSDQPDLCKIPLAMVCEFQDSSNVHYLNTDSGVKGYHNWVPFDASIHQDDVRKYQNWVFASLAKQYTTEENGVITGFIQLDENSWYWIPPEHPWNPQTNIKEHPHVHIETLITRGFGSMIKGIFSPHQKDRTRMSLPMTLAQIQKHDRSQPITDADIKRGENLVRRSKRNHYKHILELIGSRERDEPKSKEPRIFQWAREGRTKFTIPAPEEDITKLELLTNRSPEQEQELQTAIQLHNTLQYTLSEMVGRILNVPCLTQCFEISLSRPGVYWERVNLVIALANMGYSREQIAYLFRHEVNDAVDNANRGITEYQVDYWFRRKYRGRCEYFQELKSKHHCCDLPCGRRSPDQLDPDPDFPQLTRAADFSLAYDRSEEILDMDAKFILAEKGTRSGFTTALPITAKGKGLSILFSVPRTSISERTFPEAMRVGRRYKGQTMKGFVWSSNMKTCLIRAQQAADHEKRTGLPLVPSIPVPREDCDKCHYALKHGGRKCLPIVDQPLFQSDLDPSACMQETFRDEKDDFDVGFITYSKLYSLMNTPTDDALEMREYISSFDVIVLDEISQFIDVSPLELILRTVPKEDQPTYNFFDALDREMRQLLHQFPSNYMVEEIVEYIDDFTVTFQDLKWYDHGDPVDNYLNDSEREKLRQKTNPYLMLLYGYELDTGHKVSRIYNVLALLTEERWRVSKIESGNYEEQISFILPTKHMEMMAWLQSLPGKIIVTDATLPYTNMEKILPGIVRYHFGDPNNTAATQIVIADSRHISQSRIFKDMDRLRNYVEDVLRFHGNNNVMFVLPNTLSWKRFKQEFPHIPPENVTYQRSNETIGVANNLRAMVVVGGTYSPQEAFDWVALDMVDANPVDYFPNNPNPTDAEKHDYAIKVLSPKIWEINARNTFVQTIGRVKDPIAKTPSVVYCYGIRQARINQLMKDCVGIPKVIEIPDQPGEMMHVTVGEYWWNEHNVNFNRHEIQIIHLHRKGTTKAMIKRIVENRLPAAFVDNVFDKLRLDDMTFQSYEEKADERDNSDPSTATA</sequence>
<organism evidence="1">
    <name type="scientific">marine sediment metagenome</name>
    <dbReference type="NCBI Taxonomy" id="412755"/>
    <lineage>
        <taxon>unclassified sequences</taxon>
        <taxon>metagenomes</taxon>
        <taxon>ecological metagenomes</taxon>
    </lineage>
</organism>
<name>A0A0F9SJK7_9ZZZZ</name>
<comment type="caution">
    <text evidence="1">The sequence shown here is derived from an EMBL/GenBank/DDBJ whole genome shotgun (WGS) entry which is preliminary data.</text>
</comment>